<sequence length="172" mass="18622">MATKTYTLEMHTFSKPRLVLNDPNGQAVFTGDTHTFKPHVVLHHPSGTGDYATATFHSFSSRIDCTLANNSFELSKGSGMFRPKYEFKATNGERLYWKSSGAATLICYDQKDQVVAKCQRESFFGKSRSIEVVGDMGNDHAVLTTAIYMIVLMVRRSNNAGAAGAAGGGAGA</sequence>
<comment type="caution">
    <text evidence="1">The sequence shown here is derived from an EMBL/GenBank/DDBJ whole genome shotgun (WGS) entry which is preliminary data.</text>
</comment>
<dbReference type="EMBL" id="ML996091">
    <property type="protein sequence ID" value="KAF2149654.1"/>
    <property type="molecule type" value="Genomic_DNA"/>
</dbReference>
<dbReference type="OrthoDB" id="4725912at2759"/>
<organism evidence="1 2">
    <name type="scientific">Myriangium duriaei CBS 260.36</name>
    <dbReference type="NCBI Taxonomy" id="1168546"/>
    <lineage>
        <taxon>Eukaryota</taxon>
        <taxon>Fungi</taxon>
        <taxon>Dikarya</taxon>
        <taxon>Ascomycota</taxon>
        <taxon>Pezizomycotina</taxon>
        <taxon>Dothideomycetes</taxon>
        <taxon>Dothideomycetidae</taxon>
        <taxon>Myriangiales</taxon>
        <taxon>Myriangiaceae</taxon>
        <taxon>Myriangium</taxon>
    </lineage>
</organism>
<name>A0A9P4MH52_9PEZI</name>
<evidence type="ECO:0000313" key="2">
    <source>
        <dbReference type="Proteomes" id="UP000799439"/>
    </source>
</evidence>
<protein>
    <submittedName>
        <fullName evidence="1">Uncharacterized protein</fullName>
    </submittedName>
</protein>
<proteinExistence type="predicted"/>
<dbReference type="Proteomes" id="UP000799439">
    <property type="component" value="Unassembled WGS sequence"/>
</dbReference>
<reference evidence="1" key="1">
    <citation type="journal article" date="2020" name="Stud. Mycol.">
        <title>101 Dothideomycetes genomes: a test case for predicting lifestyles and emergence of pathogens.</title>
        <authorList>
            <person name="Haridas S."/>
            <person name="Albert R."/>
            <person name="Binder M."/>
            <person name="Bloem J."/>
            <person name="Labutti K."/>
            <person name="Salamov A."/>
            <person name="Andreopoulos B."/>
            <person name="Baker S."/>
            <person name="Barry K."/>
            <person name="Bills G."/>
            <person name="Bluhm B."/>
            <person name="Cannon C."/>
            <person name="Castanera R."/>
            <person name="Culley D."/>
            <person name="Daum C."/>
            <person name="Ezra D."/>
            <person name="Gonzalez J."/>
            <person name="Henrissat B."/>
            <person name="Kuo A."/>
            <person name="Liang C."/>
            <person name="Lipzen A."/>
            <person name="Lutzoni F."/>
            <person name="Magnuson J."/>
            <person name="Mondo S."/>
            <person name="Nolan M."/>
            <person name="Ohm R."/>
            <person name="Pangilinan J."/>
            <person name="Park H.-J."/>
            <person name="Ramirez L."/>
            <person name="Alfaro M."/>
            <person name="Sun H."/>
            <person name="Tritt A."/>
            <person name="Yoshinaga Y."/>
            <person name="Zwiers L.-H."/>
            <person name="Turgeon B."/>
            <person name="Goodwin S."/>
            <person name="Spatafora J."/>
            <person name="Crous P."/>
            <person name="Grigoriev I."/>
        </authorList>
    </citation>
    <scope>NUCLEOTIDE SEQUENCE</scope>
    <source>
        <strain evidence="1">CBS 260.36</strain>
    </source>
</reference>
<gene>
    <name evidence="1" type="ORF">K461DRAFT_282054</name>
</gene>
<keyword evidence="2" id="KW-1185">Reference proteome</keyword>
<evidence type="ECO:0000313" key="1">
    <source>
        <dbReference type="EMBL" id="KAF2149654.1"/>
    </source>
</evidence>
<accession>A0A9P4MH52</accession>
<dbReference type="AlphaFoldDB" id="A0A9P4MH52"/>